<dbReference type="EMBL" id="JAENIL010000006">
    <property type="protein sequence ID" value="MBK1876046.1"/>
    <property type="molecule type" value="Genomic_DNA"/>
</dbReference>
<dbReference type="InterPro" id="IPR023296">
    <property type="entry name" value="Glyco_hydro_beta-prop_sf"/>
</dbReference>
<comment type="caution">
    <text evidence="1">The sequence shown here is derived from an EMBL/GenBank/DDBJ whole genome shotgun (WGS) entry which is preliminary data.</text>
</comment>
<name>A0A934RWG7_9BACT</name>
<keyword evidence="1" id="KW-0378">Hydrolase</keyword>
<dbReference type="InterPro" id="IPR050727">
    <property type="entry name" value="GH43_arabinanases"/>
</dbReference>
<gene>
    <name evidence="1" type="ORF">JIN87_04145</name>
</gene>
<dbReference type="PANTHER" id="PTHR43301">
    <property type="entry name" value="ARABINAN ENDO-1,5-ALPHA-L-ARABINOSIDASE"/>
    <property type="match status" value="1"/>
</dbReference>
<sequence length="441" mass="50353">MKSKLRSNGNSWILPGSSLPFVSTRIAARLRGALLLLGGLMLAIGNVKGEPETKRSSAMERFEVDDSQNEFYTLFRYTPVEGLAYEEGVGRRDPSNIIKVGEFYYVWYTRISGSKPTQKWRDAPETSRAYRWDLAEIWYAKSQDGFVWEEKGLAVGRGVRGAFDDRSVFTCNILIAEGRYYLCYQAQCFPFPESDQPNVIGMARADSPDGPWEKLSEPILRPSPPHPERKAGEKWHDGPLGAWDSWKVHDPGITVYKGKYWLYYKGQQSGRWPFDSKLGVAIADKPEGPYIKHPLNPLTNSGHEVWAWPYREGIALMCDWAGPEKNTIQYASDGLNFEVVASVEDIPPAGGSYIEDKFWDTGDGKGFTWGLAYVRDDWDWLVRYDCDLHREKAKTALVPYRYRHYGQVRAVLDDPAKFKDSRRRKKAIEGAKQSFQVENKQ</sequence>
<dbReference type="CDD" id="cd08992">
    <property type="entry name" value="GH117"/>
    <property type="match status" value="1"/>
</dbReference>
<accession>A0A934RWG7</accession>
<evidence type="ECO:0000313" key="1">
    <source>
        <dbReference type="EMBL" id="MBK1876046.1"/>
    </source>
</evidence>
<dbReference type="AlphaFoldDB" id="A0A934RWG7"/>
<reference evidence="1" key="1">
    <citation type="submission" date="2021-01" db="EMBL/GenBank/DDBJ databases">
        <title>Modified the classification status of verrucomicrobia.</title>
        <authorList>
            <person name="Feng X."/>
        </authorList>
    </citation>
    <scope>NUCLEOTIDE SEQUENCE</scope>
    <source>
        <strain evidence="1">KCTC 13126</strain>
    </source>
</reference>
<dbReference type="Gene3D" id="2.115.10.20">
    <property type="entry name" value="Glycosyl hydrolase domain, family 43"/>
    <property type="match status" value="1"/>
</dbReference>
<dbReference type="Proteomes" id="UP000617628">
    <property type="component" value="Unassembled WGS sequence"/>
</dbReference>
<dbReference type="RefSeq" id="WP_200354263.1">
    <property type="nucleotide sequence ID" value="NZ_JAENIL010000006.1"/>
</dbReference>
<protein>
    <submittedName>
        <fullName evidence="1">Glycosyl hydrolase</fullName>
    </submittedName>
</protein>
<organism evidence="1 2">
    <name type="scientific">Pelagicoccus mobilis</name>
    <dbReference type="NCBI Taxonomy" id="415221"/>
    <lineage>
        <taxon>Bacteria</taxon>
        <taxon>Pseudomonadati</taxon>
        <taxon>Verrucomicrobiota</taxon>
        <taxon>Opitutia</taxon>
        <taxon>Puniceicoccales</taxon>
        <taxon>Pelagicoccaceae</taxon>
        <taxon>Pelagicoccus</taxon>
    </lineage>
</organism>
<dbReference type="PANTHER" id="PTHR43301:SF3">
    <property type="entry name" value="ARABINAN ENDO-1,5-ALPHA-L-ARABINOSIDASE A-RELATED"/>
    <property type="match status" value="1"/>
</dbReference>
<keyword evidence="2" id="KW-1185">Reference proteome</keyword>
<proteinExistence type="predicted"/>
<dbReference type="GO" id="GO:0016787">
    <property type="term" value="F:hydrolase activity"/>
    <property type="evidence" value="ECO:0007669"/>
    <property type="project" value="UniProtKB-KW"/>
</dbReference>
<evidence type="ECO:0000313" key="2">
    <source>
        <dbReference type="Proteomes" id="UP000617628"/>
    </source>
</evidence>
<dbReference type="SUPFAM" id="SSF75005">
    <property type="entry name" value="Arabinanase/levansucrase/invertase"/>
    <property type="match status" value="1"/>
</dbReference>